<accession>A0AAJ2DAJ6</accession>
<dbReference type="Proteomes" id="UP001224622">
    <property type="component" value="Unassembled WGS sequence"/>
</dbReference>
<dbReference type="EMBL" id="JAVIGA010000020">
    <property type="protein sequence ID" value="MDQ9128199.1"/>
    <property type="molecule type" value="Genomic_DNA"/>
</dbReference>
<sequence length="161" mass="18180">MRKVSLTFILLGTLLLSGCTYDVTGKGWDLHRFECPNITENVKRDTVGKSDFINNLQQMASLASLFNDIGEKKLKTAQAKADQAYIEEVHACTLTTRENAIKFSEQQFQQLKSVPMSEQEKAALIDTYADWVTFMQKISVNNDAAQELNNFKSAANKYLLM</sequence>
<name>A0AAJ2DAJ6_SERFO</name>
<comment type="caution">
    <text evidence="1">The sequence shown here is derived from an EMBL/GenBank/DDBJ whole genome shotgun (WGS) entry which is preliminary data.</text>
</comment>
<dbReference type="RefSeq" id="WP_309047908.1">
    <property type="nucleotide sequence ID" value="NZ_JAVIGA010000020.1"/>
</dbReference>
<gene>
    <name evidence="1" type="ORF">RDT67_17375</name>
</gene>
<protein>
    <recommendedName>
        <fullName evidence="3">Lipoprotein</fullName>
    </recommendedName>
</protein>
<organism evidence="1 2">
    <name type="scientific">Serratia fonticola</name>
    <dbReference type="NCBI Taxonomy" id="47917"/>
    <lineage>
        <taxon>Bacteria</taxon>
        <taxon>Pseudomonadati</taxon>
        <taxon>Pseudomonadota</taxon>
        <taxon>Gammaproteobacteria</taxon>
        <taxon>Enterobacterales</taxon>
        <taxon>Yersiniaceae</taxon>
        <taxon>Serratia</taxon>
    </lineage>
</organism>
<reference evidence="1" key="1">
    <citation type="submission" date="2023-08" db="EMBL/GenBank/DDBJ databases">
        <title>The Comparative Genomic Analysis of Yersiniaceae from Polar Regions.</title>
        <authorList>
            <person name="Goncharov A."/>
            <person name="Aslanov B."/>
            <person name="Kolodzhieva V."/>
            <person name="Azarov D."/>
            <person name="Mochov A."/>
            <person name="Lebedeva E."/>
        </authorList>
    </citation>
    <scope>NUCLEOTIDE SEQUENCE</scope>
    <source>
        <strain evidence="1">Vf</strain>
    </source>
</reference>
<dbReference type="PROSITE" id="PS51257">
    <property type="entry name" value="PROKAR_LIPOPROTEIN"/>
    <property type="match status" value="1"/>
</dbReference>
<evidence type="ECO:0000313" key="1">
    <source>
        <dbReference type="EMBL" id="MDQ9128199.1"/>
    </source>
</evidence>
<dbReference type="AlphaFoldDB" id="A0AAJ2DAJ6"/>
<proteinExistence type="predicted"/>
<evidence type="ECO:0008006" key="3">
    <source>
        <dbReference type="Google" id="ProtNLM"/>
    </source>
</evidence>
<evidence type="ECO:0000313" key="2">
    <source>
        <dbReference type="Proteomes" id="UP001224622"/>
    </source>
</evidence>